<evidence type="ECO:0000256" key="1">
    <source>
        <dbReference type="SAM" id="MobiDB-lite"/>
    </source>
</evidence>
<gene>
    <name evidence="2" type="ORF">SAMN04488060_2285</name>
</gene>
<dbReference type="EMBL" id="FOWZ01000004">
    <property type="protein sequence ID" value="SFP31336.1"/>
    <property type="molecule type" value="Genomic_DNA"/>
</dbReference>
<feature type="region of interest" description="Disordered" evidence="1">
    <location>
        <begin position="120"/>
        <end position="159"/>
    </location>
</feature>
<evidence type="ECO:0000313" key="2">
    <source>
        <dbReference type="EMBL" id="SFP31336.1"/>
    </source>
</evidence>
<protein>
    <submittedName>
        <fullName evidence="2">Uncharacterized protein</fullName>
    </submittedName>
</protein>
<proteinExistence type="predicted"/>
<dbReference type="RefSeq" id="WP_143089635.1">
    <property type="nucleotide sequence ID" value="NZ_FOWZ01000004.1"/>
</dbReference>
<dbReference type="AlphaFoldDB" id="A0A1I5PCY9"/>
<sequence>MQEREFGTLSAGVFASVMTVLADLGFRPTQADATSGFITASGSGRERIALEIGGLARSSDQTSVSVFIDRLSDDSTAVRVIFARSRTMSAKGESLQRTVREAEPYDTFFSALQAEIDRRNERLARRTSPMEEDPIEQGSVLVSEDPPPSTSGDIDPIAG</sequence>
<dbReference type="Proteomes" id="UP000199331">
    <property type="component" value="Unassembled WGS sequence"/>
</dbReference>
<reference evidence="3" key="1">
    <citation type="submission" date="2016-10" db="EMBL/GenBank/DDBJ databases">
        <authorList>
            <person name="Varghese N."/>
            <person name="Submissions S."/>
        </authorList>
    </citation>
    <scope>NUCLEOTIDE SEQUENCE [LARGE SCALE GENOMIC DNA]</scope>
    <source>
        <strain evidence="3">CGMCC 1.7715</strain>
    </source>
</reference>
<name>A0A1I5PCY9_9SPHN</name>
<organism evidence="2 3">
    <name type="scientific">Qipengyuania nanhaisediminis</name>
    <dbReference type="NCBI Taxonomy" id="604088"/>
    <lineage>
        <taxon>Bacteria</taxon>
        <taxon>Pseudomonadati</taxon>
        <taxon>Pseudomonadota</taxon>
        <taxon>Alphaproteobacteria</taxon>
        <taxon>Sphingomonadales</taxon>
        <taxon>Erythrobacteraceae</taxon>
        <taxon>Qipengyuania</taxon>
    </lineage>
</organism>
<dbReference type="STRING" id="604088.SAMN04488060_2285"/>
<keyword evidence="3" id="KW-1185">Reference proteome</keyword>
<evidence type="ECO:0000313" key="3">
    <source>
        <dbReference type="Proteomes" id="UP000199331"/>
    </source>
</evidence>
<accession>A0A1I5PCY9</accession>